<dbReference type="GeneID" id="101825534"/>
<name>A0ABM2WCX4_MESAU</name>
<dbReference type="InterPro" id="IPR016054">
    <property type="entry name" value="LY6_UPA_recep-like"/>
</dbReference>
<evidence type="ECO:0000313" key="4">
    <source>
        <dbReference type="RefSeq" id="XP_040586176.1"/>
    </source>
</evidence>
<gene>
    <name evidence="4" type="primary">LOC101825534</name>
</gene>
<evidence type="ECO:0000256" key="1">
    <source>
        <dbReference type="SAM" id="SignalP"/>
    </source>
</evidence>
<feature type="signal peptide" evidence="1">
    <location>
        <begin position="1"/>
        <end position="21"/>
    </location>
</feature>
<reference evidence="4" key="1">
    <citation type="submission" date="2025-08" db="UniProtKB">
        <authorList>
            <consortium name="RefSeq"/>
        </authorList>
    </citation>
    <scope>IDENTIFICATION</scope>
    <source>
        <tissue evidence="4">Liver</tissue>
    </source>
</reference>
<evidence type="ECO:0000313" key="3">
    <source>
        <dbReference type="Proteomes" id="UP000886700"/>
    </source>
</evidence>
<sequence length="101" mass="10977">MEKHCLLFLLSLALLLGFLQALTCFTCSRLNAEGICETGEGCCTAKPGEKCASLLLLRDGKTQFGVQRCAEICFNGVVVNNDRTIKMECCNGTSYCNSLKV</sequence>
<organism evidence="3 4">
    <name type="scientific">Mesocricetus auratus</name>
    <name type="common">Golden hamster</name>
    <dbReference type="NCBI Taxonomy" id="10036"/>
    <lineage>
        <taxon>Eukaryota</taxon>
        <taxon>Metazoa</taxon>
        <taxon>Chordata</taxon>
        <taxon>Craniata</taxon>
        <taxon>Vertebrata</taxon>
        <taxon>Euteleostomi</taxon>
        <taxon>Mammalia</taxon>
        <taxon>Eutheria</taxon>
        <taxon>Euarchontoglires</taxon>
        <taxon>Glires</taxon>
        <taxon>Rodentia</taxon>
        <taxon>Myomorpha</taxon>
        <taxon>Muroidea</taxon>
        <taxon>Cricetidae</taxon>
        <taxon>Cricetinae</taxon>
        <taxon>Mesocricetus</taxon>
    </lineage>
</organism>
<accession>A0ABM2WCX4</accession>
<feature type="chain" id="PRO_5045232267" evidence="1">
    <location>
        <begin position="22"/>
        <end position="101"/>
    </location>
</feature>
<dbReference type="Pfam" id="PF00021">
    <property type="entry name" value="UPAR_LY6"/>
    <property type="match status" value="1"/>
</dbReference>
<dbReference type="RefSeq" id="XP_040586176.1">
    <property type="nucleotide sequence ID" value="XM_040730242.1"/>
</dbReference>
<keyword evidence="3" id="KW-1185">Reference proteome</keyword>
<feature type="domain" description="UPAR/Ly6" evidence="2">
    <location>
        <begin position="20"/>
        <end position="98"/>
    </location>
</feature>
<evidence type="ECO:0000259" key="2">
    <source>
        <dbReference type="Pfam" id="PF00021"/>
    </source>
</evidence>
<keyword evidence="1" id="KW-0732">Signal</keyword>
<proteinExistence type="predicted"/>
<dbReference type="Proteomes" id="UP000886700">
    <property type="component" value="Unplaced"/>
</dbReference>
<protein>
    <submittedName>
        <fullName evidence="4">Secreted seminal-vesicle Ly-6 protein 1-like</fullName>
    </submittedName>
</protein>